<keyword evidence="6" id="KW-1133">Transmembrane helix</keyword>
<evidence type="ECO:0000256" key="6">
    <source>
        <dbReference type="SAM" id="Phobius"/>
    </source>
</evidence>
<dbReference type="PANTHER" id="PTHR10414:SF71">
    <property type="entry name" value="FI05338P"/>
    <property type="match status" value="1"/>
</dbReference>
<evidence type="ECO:0000256" key="5">
    <source>
        <dbReference type="RuleBase" id="RU003750"/>
    </source>
</evidence>
<keyword evidence="3 5" id="KW-0808">Transferase</keyword>
<keyword evidence="4 6" id="KW-0472">Membrane</keyword>
<dbReference type="AlphaFoldDB" id="A0ABD2QH24"/>
<comment type="caution">
    <text evidence="7">The sequence shown here is derived from an EMBL/GenBank/DDBJ whole genome shotgun (WGS) entry which is preliminary data.</text>
</comment>
<keyword evidence="6" id="KW-0812">Transmembrane</keyword>
<dbReference type="InterPro" id="IPR043130">
    <property type="entry name" value="CDP-OH_PTrfase_TM_dom"/>
</dbReference>
<keyword evidence="8" id="KW-1185">Reference proteome</keyword>
<protein>
    <submittedName>
        <fullName evidence="7">Phosphotransferase</fullName>
    </submittedName>
</protein>
<sequence>MRTPEHTPSIAYLICAVFVFVAHTLDGIDGKQARRTASSSALGEIFDHGCDAWVAVFLPCSTMSIFGEELNPFTMFHIQVLGCFGFVFSHWEKYVTDVLYLPWVFDLSQIIFSLTFVIASNPVINAIITHQRNPRLFLLTFGTVLANVTLRVMAAQLGRMEIQLFSPLTLLYLGTILVHIIGSQFKNLNQRLPMWDFGLLAFVCFMIIVLHLKYAIQLIKEFCTILNIRPFTVTNRAKSS</sequence>
<dbReference type="Proteomes" id="UP001626550">
    <property type="component" value="Unassembled WGS sequence"/>
</dbReference>
<dbReference type="InterPro" id="IPR048254">
    <property type="entry name" value="CDP_ALCOHOL_P_TRANSF_CS"/>
</dbReference>
<dbReference type="Gene3D" id="1.20.120.1760">
    <property type="match status" value="1"/>
</dbReference>
<dbReference type="InterPro" id="IPR014472">
    <property type="entry name" value="CHOPT"/>
</dbReference>
<dbReference type="EMBL" id="JBJKFK010000346">
    <property type="protein sequence ID" value="KAL3317676.1"/>
    <property type="molecule type" value="Genomic_DNA"/>
</dbReference>
<dbReference type="GO" id="GO:0008610">
    <property type="term" value="P:lipid biosynthetic process"/>
    <property type="evidence" value="ECO:0007669"/>
    <property type="project" value="UniProtKB-ARBA"/>
</dbReference>
<accession>A0ABD2QH24</accession>
<dbReference type="GO" id="GO:0016020">
    <property type="term" value="C:membrane"/>
    <property type="evidence" value="ECO:0007669"/>
    <property type="project" value="UniProtKB-SubCell"/>
</dbReference>
<dbReference type="PANTHER" id="PTHR10414">
    <property type="entry name" value="ETHANOLAMINEPHOSPHOTRANSFERASE"/>
    <property type="match status" value="1"/>
</dbReference>
<feature type="transmembrane region" description="Helical" evidence="6">
    <location>
        <begin position="6"/>
        <end position="25"/>
    </location>
</feature>
<name>A0ABD2QH24_9PLAT</name>
<dbReference type="PROSITE" id="PS00379">
    <property type="entry name" value="CDP_ALCOHOL_P_TRANSF"/>
    <property type="match status" value="1"/>
</dbReference>
<proteinExistence type="inferred from homology"/>
<evidence type="ECO:0000256" key="2">
    <source>
        <dbReference type="ARBA" id="ARBA00010441"/>
    </source>
</evidence>
<feature type="transmembrane region" description="Helical" evidence="6">
    <location>
        <begin position="103"/>
        <end position="124"/>
    </location>
</feature>
<dbReference type="GO" id="GO:0016740">
    <property type="term" value="F:transferase activity"/>
    <property type="evidence" value="ECO:0007669"/>
    <property type="project" value="UniProtKB-KW"/>
</dbReference>
<evidence type="ECO:0000313" key="8">
    <source>
        <dbReference type="Proteomes" id="UP001626550"/>
    </source>
</evidence>
<comment type="similarity">
    <text evidence="2 5">Belongs to the CDP-alcohol phosphatidyltransferase class-I family.</text>
</comment>
<organism evidence="7 8">
    <name type="scientific">Cichlidogyrus casuarinus</name>
    <dbReference type="NCBI Taxonomy" id="1844966"/>
    <lineage>
        <taxon>Eukaryota</taxon>
        <taxon>Metazoa</taxon>
        <taxon>Spiralia</taxon>
        <taxon>Lophotrochozoa</taxon>
        <taxon>Platyhelminthes</taxon>
        <taxon>Monogenea</taxon>
        <taxon>Monopisthocotylea</taxon>
        <taxon>Dactylogyridea</taxon>
        <taxon>Ancyrocephalidae</taxon>
        <taxon>Cichlidogyrus</taxon>
    </lineage>
</organism>
<feature type="transmembrane region" description="Helical" evidence="6">
    <location>
        <begin position="73"/>
        <end position="91"/>
    </location>
</feature>
<evidence type="ECO:0000256" key="3">
    <source>
        <dbReference type="ARBA" id="ARBA00022679"/>
    </source>
</evidence>
<feature type="transmembrane region" description="Helical" evidence="6">
    <location>
        <begin position="194"/>
        <end position="216"/>
    </location>
</feature>
<feature type="transmembrane region" description="Helical" evidence="6">
    <location>
        <begin position="164"/>
        <end position="182"/>
    </location>
</feature>
<evidence type="ECO:0000256" key="1">
    <source>
        <dbReference type="ARBA" id="ARBA00004370"/>
    </source>
</evidence>
<reference evidence="7 8" key="1">
    <citation type="submission" date="2024-11" db="EMBL/GenBank/DDBJ databases">
        <title>Adaptive evolution of stress response genes in parasites aligns with host niche diversity.</title>
        <authorList>
            <person name="Hahn C."/>
            <person name="Resl P."/>
        </authorList>
    </citation>
    <scope>NUCLEOTIDE SEQUENCE [LARGE SCALE GENOMIC DNA]</scope>
    <source>
        <strain evidence="7">EGGRZ-B1_66</strain>
        <tissue evidence="7">Body</tissue>
    </source>
</reference>
<dbReference type="Pfam" id="PF01066">
    <property type="entry name" value="CDP-OH_P_transf"/>
    <property type="match status" value="1"/>
</dbReference>
<comment type="subcellular location">
    <subcellularLocation>
        <location evidence="1">Membrane</location>
    </subcellularLocation>
</comment>
<dbReference type="InterPro" id="IPR000462">
    <property type="entry name" value="CDP-OH_P_trans"/>
</dbReference>
<evidence type="ECO:0000256" key="4">
    <source>
        <dbReference type="ARBA" id="ARBA00023136"/>
    </source>
</evidence>
<evidence type="ECO:0000313" key="7">
    <source>
        <dbReference type="EMBL" id="KAL3317676.1"/>
    </source>
</evidence>
<feature type="transmembrane region" description="Helical" evidence="6">
    <location>
        <begin position="136"/>
        <end position="158"/>
    </location>
</feature>
<gene>
    <name evidence="7" type="primary">EPT1</name>
    <name evidence="7" type="ORF">Ciccas_003671</name>
</gene>